<evidence type="ECO:0000313" key="2">
    <source>
        <dbReference type="Proteomes" id="UP000204221"/>
    </source>
</evidence>
<dbReference type="Proteomes" id="UP000204221">
    <property type="component" value="Chromosome"/>
</dbReference>
<keyword evidence="2" id="KW-1185">Reference proteome</keyword>
<protein>
    <submittedName>
        <fullName evidence="1">Uncharacterized protein</fullName>
    </submittedName>
</protein>
<evidence type="ECO:0000313" key="1">
    <source>
        <dbReference type="EMBL" id="ASO22010.1"/>
    </source>
</evidence>
<reference evidence="1 2" key="1">
    <citation type="submission" date="2017-07" db="EMBL/GenBank/DDBJ databases">
        <title>Complete genome sequence of Actinoalloteichus hoggarensis DSM 45943, type strain of Actinoalloteichus hoggarensis.</title>
        <authorList>
            <person name="Ruckert C."/>
            <person name="Nouioui I."/>
            <person name="Willmese J."/>
            <person name="van Wezel G."/>
            <person name="Klenk H.-P."/>
            <person name="Kalinowski J."/>
            <person name="Zotchev S.B."/>
        </authorList>
    </citation>
    <scope>NUCLEOTIDE SEQUENCE [LARGE SCALE GENOMIC DNA]</scope>
    <source>
        <strain evidence="1 2">DSM 45943</strain>
    </source>
</reference>
<name>A0A221W7P4_9PSEU</name>
<dbReference type="RefSeq" id="WP_093943052.1">
    <property type="nucleotide sequence ID" value="NZ_CP022521.1"/>
</dbReference>
<sequence length="457" mass="49573">MRRALRRSAGSLLVAGMLLLLFLMPAHVAGHAAPSIAEQVDRTTAEPGDVDPPPLDLAEAQRVLLTEQVYRAPGSIARFDEDRVLDRLDADTRILLAPFTGLDRQGGHYDEVRRPLSDWASDQGLRLVLVTGLDVRLMPNGGKAAATELDGLLLRYAHHDVTGPLLLSLRHLEDGTTESDDAEPVRVPADPAQVTEIVDTLRRGEVYHAPGVDAPIRPSEDWAAVVPDLTIRVAQLPASPAADGLPDLLPELAAVFPDDLVVVVHGRWLEAAGPEQQQIDSARFYTFGLWESGFAFWGAPMGALIDQFLLRLGELRVGEPFGRPQVEPILTRELWERIAPWVFSLTALAVGGGSLLWWARSVARRRNAEASALRLLRAQALAEITRLGARLVTVDVPASDADGTARRIADAAERHATARDLLEDTTSSDVVREVLAVAADGHGLLDAADRRRGSDRG</sequence>
<accession>A0A221W7P4</accession>
<gene>
    <name evidence="1" type="ORF">AHOG_21970</name>
</gene>
<dbReference type="EMBL" id="CP022521">
    <property type="protein sequence ID" value="ASO22010.1"/>
    <property type="molecule type" value="Genomic_DNA"/>
</dbReference>
<dbReference type="AlphaFoldDB" id="A0A221W7P4"/>
<organism evidence="1 2">
    <name type="scientific">Actinoalloteichus hoggarensis</name>
    <dbReference type="NCBI Taxonomy" id="1470176"/>
    <lineage>
        <taxon>Bacteria</taxon>
        <taxon>Bacillati</taxon>
        <taxon>Actinomycetota</taxon>
        <taxon>Actinomycetes</taxon>
        <taxon>Pseudonocardiales</taxon>
        <taxon>Pseudonocardiaceae</taxon>
        <taxon>Actinoalloteichus</taxon>
    </lineage>
</organism>
<proteinExistence type="predicted"/>
<dbReference type="OrthoDB" id="3341722at2"/>
<dbReference type="KEGG" id="ahg:AHOG_21970"/>